<dbReference type="EMBL" id="CM042882">
    <property type="protein sequence ID" value="KAI4380366.1"/>
    <property type="molecule type" value="Genomic_DNA"/>
</dbReference>
<protein>
    <submittedName>
        <fullName evidence="1">Uncharacterized protein</fullName>
    </submittedName>
</protein>
<dbReference type="Proteomes" id="UP001057402">
    <property type="component" value="Chromosome 3"/>
</dbReference>
<name>A0ACB9RQ63_9MYRT</name>
<accession>A0ACB9RQ63</accession>
<keyword evidence="2" id="KW-1185">Reference proteome</keyword>
<organism evidence="1 2">
    <name type="scientific">Melastoma candidum</name>
    <dbReference type="NCBI Taxonomy" id="119954"/>
    <lineage>
        <taxon>Eukaryota</taxon>
        <taxon>Viridiplantae</taxon>
        <taxon>Streptophyta</taxon>
        <taxon>Embryophyta</taxon>
        <taxon>Tracheophyta</taxon>
        <taxon>Spermatophyta</taxon>
        <taxon>Magnoliopsida</taxon>
        <taxon>eudicotyledons</taxon>
        <taxon>Gunneridae</taxon>
        <taxon>Pentapetalae</taxon>
        <taxon>rosids</taxon>
        <taxon>malvids</taxon>
        <taxon>Myrtales</taxon>
        <taxon>Melastomataceae</taxon>
        <taxon>Melastomatoideae</taxon>
        <taxon>Melastomateae</taxon>
        <taxon>Melastoma</taxon>
    </lineage>
</organism>
<gene>
    <name evidence="1" type="ORF">MLD38_006564</name>
</gene>
<evidence type="ECO:0000313" key="1">
    <source>
        <dbReference type="EMBL" id="KAI4380366.1"/>
    </source>
</evidence>
<proteinExistence type="predicted"/>
<evidence type="ECO:0000313" key="2">
    <source>
        <dbReference type="Proteomes" id="UP001057402"/>
    </source>
</evidence>
<reference evidence="2" key="1">
    <citation type="journal article" date="2023" name="Front. Plant Sci.">
        <title>Chromosomal-level genome assembly of Melastoma candidum provides insights into trichome evolution.</title>
        <authorList>
            <person name="Zhong Y."/>
            <person name="Wu W."/>
            <person name="Sun C."/>
            <person name="Zou P."/>
            <person name="Liu Y."/>
            <person name="Dai S."/>
            <person name="Zhou R."/>
        </authorList>
    </citation>
    <scope>NUCLEOTIDE SEQUENCE [LARGE SCALE GENOMIC DNA]</scope>
</reference>
<sequence length="132" mass="14627">MFPGAPRSDISSIKSQHTNVKVALSLGGDVVSGAPVYFDLSNIDTSDPNIFSRCIGELITTLKNNRVISFASIAPFYTGDVQRNYMALWRDYGSVIDYVNFQFYAYPSSTTVSQFENYFNEQASNYGVGKCS</sequence>
<comment type="caution">
    <text evidence="1">The sequence shown here is derived from an EMBL/GenBank/DDBJ whole genome shotgun (WGS) entry which is preliminary data.</text>
</comment>